<name>A0A951PQZ2_9CYAN</name>
<dbReference type="Proteomes" id="UP000753908">
    <property type="component" value="Unassembled WGS sequence"/>
</dbReference>
<dbReference type="GO" id="GO:0003824">
    <property type="term" value="F:catalytic activity"/>
    <property type="evidence" value="ECO:0007669"/>
    <property type="project" value="InterPro"/>
</dbReference>
<dbReference type="GO" id="GO:0003677">
    <property type="term" value="F:DNA binding"/>
    <property type="evidence" value="ECO:0007669"/>
    <property type="project" value="InterPro"/>
</dbReference>
<proteinExistence type="predicted"/>
<evidence type="ECO:0000313" key="3">
    <source>
        <dbReference type="Proteomes" id="UP000753908"/>
    </source>
</evidence>
<dbReference type="InterPro" id="IPR013670">
    <property type="entry name" value="EcoEI_R_C_dom"/>
</dbReference>
<feature type="domain" description="EcoEI R protein C-terminal" evidence="1">
    <location>
        <begin position="3"/>
        <end position="44"/>
    </location>
</feature>
<organism evidence="2 3">
    <name type="scientific">Symplocastrum torsivum CPER-KK1</name>
    <dbReference type="NCBI Taxonomy" id="450513"/>
    <lineage>
        <taxon>Bacteria</taxon>
        <taxon>Bacillati</taxon>
        <taxon>Cyanobacteriota</taxon>
        <taxon>Cyanophyceae</taxon>
        <taxon>Oscillatoriophycideae</taxon>
        <taxon>Oscillatoriales</taxon>
        <taxon>Microcoleaceae</taxon>
        <taxon>Symplocastrum</taxon>
    </lineage>
</organism>
<dbReference type="Pfam" id="PF08463">
    <property type="entry name" value="EcoEI_R_C"/>
    <property type="match status" value="1"/>
</dbReference>
<accession>A0A951PQZ2</accession>
<sequence>MVVIVDREAFDRGAFKAQGEFTRINKAFDGKLEEILVEINNSLWSSAG</sequence>
<protein>
    <recommendedName>
        <fullName evidence="1">EcoEI R protein C-terminal domain-containing protein</fullName>
    </recommendedName>
</protein>
<gene>
    <name evidence="2" type="ORF">KME25_25100</name>
</gene>
<evidence type="ECO:0000313" key="2">
    <source>
        <dbReference type="EMBL" id="MBW4547691.1"/>
    </source>
</evidence>
<reference evidence="2" key="1">
    <citation type="submission" date="2021-05" db="EMBL/GenBank/DDBJ databases">
        <authorList>
            <person name="Pietrasiak N."/>
            <person name="Ward R."/>
            <person name="Stajich J.E."/>
            <person name="Kurbessoian T."/>
        </authorList>
    </citation>
    <scope>NUCLEOTIDE SEQUENCE</scope>
    <source>
        <strain evidence="2">CPER-KK1</strain>
    </source>
</reference>
<dbReference type="EMBL" id="JAHHIF010000046">
    <property type="protein sequence ID" value="MBW4547691.1"/>
    <property type="molecule type" value="Genomic_DNA"/>
</dbReference>
<dbReference type="AlphaFoldDB" id="A0A951PQZ2"/>
<evidence type="ECO:0000259" key="1">
    <source>
        <dbReference type="Pfam" id="PF08463"/>
    </source>
</evidence>
<dbReference type="GO" id="GO:0006304">
    <property type="term" value="P:DNA modification"/>
    <property type="evidence" value="ECO:0007669"/>
    <property type="project" value="InterPro"/>
</dbReference>
<comment type="caution">
    <text evidence="2">The sequence shown here is derived from an EMBL/GenBank/DDBJ whole genome shotgun (WGS) entry which is preliminary data.</text>
</comment>
<reference evidence="2" key="2">
    <citation type="journal article" date="2022" name="Microbiol. Resour. Announc.">
        <title>Metagenome Sequencing to Explore Phylogenomics of Terrestrial Cyanobacteria.</title>
        <authorList>
            <person name="Ward R.D."/>
            <person name="Stajich J.E."/>
            <person name="Johansen J.R."/>
            <person name="Huntemann M."/>
            <person name="Clum A."/>
            <person name="Foster B."/>
            <person name="Foster B."/>
            <person name="Roux S."/>
            <person name="Palaniappan K."/>
            <person name="Varghese N."/>
            <person name="Mukherjee S."/>
            <person name="Reddy T.B.K."/>
            <person name="Daum C."/>
            <person name="Copeland A."/>
            <person name="Chen I.A."/>
            <person name="Ivanova N.N."/>
            <person name="Kyrpides N.C."/>
            <person name="Shapiro N."/>
            <person name="Eloe-Fadrosh E.A."/>
            <person name="Pietrasiak N."/>
        </authorList>
    </citation>
    <scope>NUCLEOTIDE SEQUENCE</scope>
    <source>
        <strain evidence="2">CPER-KK1</strain>
    </source>
</reference>